<accession>A0A7C3QUM0</accession>
<evidence type="ECO:0000256" key="1">
    <source>
        <dbReference type="ARBA" id="ARBA00023125"/>
    </source>
</evidence>
<keyword evidence="1" id="KW-0238">DNA-binding</keyword>
<organism evidence="3">
    <name type="scientific">Leptospirillum ferriphilum</name>
    <dbReference type="NCBI Taxonomy" id="178606"/>
    <lineage>
        <taxon>Bacteria</taxon>
        <taxon>Pseudomonadati</taxon>
        <taxon>Nitrospirota</taxon>
        <taxon>Nitrospiria</taxon>
        <taxon>Nitrospirales</taxon>
        <taxon>Nitrospiraceae</taxon>
        <taxon>Leptospirillum</taxon>
    </lineage>
</organism>
<feature type="region of interest" description="Disordered" evidence="2">
    <location>
        <begin position="148"/>
        <end position="174"/>
    </location>
</feature>
<evidence type="ECO:0000256" key="2">
    <source>
        <dbReference type="SAM" id="MobiDB-lite"/>
    </source>
</evidence>
<protein>
    <submittedName>
        <fullName evidence="3">Rrf2 family transcriptional regulator</fullName>
    </submittedName>
</protein>
<comment type="caution">
    <text evidence="3">The sequence shown here is derived from an EMBL/GenBank/DDBJ whole genome shotgun (WGS) entry which is preliminary data.</text>
</comment>
<sequence length="174" mass="19003">MQLTLYTDYSIRVLLYLSAKPGSPSTITEVANAFGISRNHLVKVVHNLSTNGYIRTTRGKKGGMVLGRSAREISIGDLVRKTEPDFKIVECFGEETSTCPIDEVCSLKFVLRSALSSFLKTLDSFTLADITENAGLLRPILVDGVQSRTERVGPAGPEKSVSRLERRGTARGVI</sequence>
<dbReference type="Gene3D" id="1.10.10.10">
    <property type="entry name" value="Winged helix-like DNA-binding domain superfamily/Winged helix DNA-binding domain"/>
    <property type="match status" value="1"/>
</dbReference>
<dbReference type="InterPro" id="IPR036388">
    <property type="entry name" value="WH-like_DNA-bd_sf"/>
</dbReference>
<dbReference type="InterPro" id="IPR000944">
    <property type="entry name" value="Tscrpt_reg_Rrf2"/>
</dbReference>
<name>A0A7C3QUM0_9BACT</name>
<dbReference type="SUPFAM" id="SSF46785">
    <property type="entry name" value="Winged helix' DNA-binding domain"/>
    <property type="match status" value="1"/>
</dbReference>
<dbReference type="GO" id="GO:0003700">
    <property type="term" value="F:DNA-binding transcription factor activity"/>
    <property type="evidence" value="ECO:0007669"/>
    <property type="project" value="TreeGrafter"/>
</dbReference>
<evidence type="ECO:0000313" key="3">
    <source>
        <dbReference type="EMBL" id="HFT93815.1"/>
    </source>
</evidence>
<dbReference type="NCBIfam" id="TIGR00738">
    <property type="entry name" value="rrf2_super"/>
    <property type="match status" value="1"/>
</dbReference>
<dbReference type="PROSITE" id="PS51197">
    <property type="entry name" value="HTH_RRF2_2"/>
    <property type="match status" value="1"/>
</dbReference>
<proteinExistence type="predicted"/>
<dbReference type="PANTHER" id="PTHR33221:SF4">
    <property type="entry name" value="HTH-TYPE TRANSCRIPTIONAL REPRESSOR NSRR"/>
    <property type="match status" value="1"/>
</dbReference>
<dbReference type="GO" id="GO:0005829">
    <property type="term" value="C:cytosol"/>
    <property type="evidence" value="ECO:0007669"/>
    <property type="project" value="TreeGrafter"/>
</dbReference>
<dbReference type="EMBL" id="DTMM01000161">
    <property type="protein sequence ID" value="HFT93815.1"/>
    <property type="molecule type" value="Genomic_DNA"/>
</dbReference>
<dbReference type="Pfam" id="PF02082">
    <property type="entry name" value="Rrf2"/>
    <property type="match status" value="1"/>
</dbReference>
<dbReference type="GO" id="GO:0003677">
    <property type="term" value="F:DNA binding"/>
    <property type="evidence" value="ECO:0007669"/>
    <property type="project" value="UniProtKB-KW"/>
</dbReference>
<dbReference type="PANTHER" id="PTHR33221">
    <property type="entry name" value="WINGED HELIX-TURN-HELIX TRANSCRIPTIONAL REGULATOR, RRF2 FAMILY"/>
    <property type="match status" value="1"/>
</dbReference>
<dbReference type="AlphaFoldDB" id="A0A7C3QUM0"/>
<gene>
    <name evidence="3" type="ORF">ENX03_07785</name>
</gene>
<dbReference type="InterPro" id="IPR036390">
    <property type="entry name" value="WH_DNA-bd_sf"/>
</dbReference>
<reference evidence="3" key="1">
    <citation type="journal article" date="2020" name="mSystems">
        <title>Genome- and Community-Level Interaction Insights into Carbon Utilization and Element Cycling Functions of Hydrothermarchaeota in Hydrothermal Sediment.</title>
        <authorList>
            <person name="Zhou Z."/>
            <person name="Liu Y."/>
            <person name="Xu W."/>
            <person name="Pan J."/>
            <person name="Luo Z.H."/>
            <person name="Li M."/>
        </authorList>
    </citation>
    <scope>NUCLEOTIDE SEQUENCE [LARGE SCALE GENOMIC DNA]</scope>
    <source>
        <strain evidence="3">SpSt-902</strain>
    </source>
</reference>